<evidence type="ECO:0000256" key="3">
    <source>
        <dbReference type="ARBA" id="ARBA00023295"/>
    </source>
</evidence>
<evidence type="ECO:0000313" key="9">
    <source>
        <dbReference type="Proteomes" id="UP000813385"/>
    </source>
</evidence>
<dbReference type="AlphaFoldDB" id="A0A8K0TBA2"/>
<dbReference type="SUPFAM" id="SSF49899">
    <property type="entry name" value="Concanavalin A-like lectins/glucanases"/>
    <property type="match status" value="1"/>
</dbReference>
<dbReference type="Pfam" id="PF00251">
    <property type="entry name" value="Glyco_hydro_32N"/>
    <property type="match status" value="1"/>
</dbReference>
<dbReference type="InterPro" id="IPR001362">
    <property type="entry name" value="Glyco_hydro_32"/>
</dbReference>
<dbReference type="InterPro" id="IPR013189">
    <property type="entry name" value="Glyco_hydro_32_C"/>
</dbReference>
<evidence type="ECO:0000313" key="8">
    <source>
        <dbReference type="EMBL" id="KAH7349317.1"/>
    </source>
</evidence>
<feature type="region of interest" description="Disordered" evidence="5">
    <location>
        <begin position="139"/>
        <end position="159"/>
    </location>
</feature>
<feature type="compositionally biased region" description="Polar residues" evidence="5">
    <location>
        <begin position="139"/>
        <end position="155"/>
    </location>
</feature>
<dbReference type="Pfam" id="PF08244">
    <property type="entry name" value="Glyco_hydro_32C"/>
    <property type="match status" value="1"/>
</dbReference>
<dbReference type="InterPro" id="IPR023296">
    <property type="entry name" value="Glyco_hydro_beta-prop_sf"/>
</dbReference>
<comment type="caution">
    <text evidence="8">The sequence shown here is derived from an EMBL/GenBank/DDBJ whole genome shotgun (WGS) entry which is preliminary data.</text>
</comment>
<name>A0A8K0TBA2_9PEZI</name>
<dbReference type="GO" id="GO:0004575">
    <property type="term" value="F:sucrose alpha-glucosidase activity"/>
    <property type="evidence" value="ECO:0007669"/>
    <property type="project" value="TreeGrafter"/>
</dbReference>
<evidence type="ECO:0000256" key="5">
    <source>
        <dbReference type="SAM" id="MobiDB-lite"/>
    </source>
</evidence>
<evidence type="ECO:0000259" key="7">
    <source>
        <dbReference type="Pfam" id="PF08244"/>
    </source>
</evidence>
<organism evidence="8 9">
    <name type="scientific">Plectosphaerella cucumerina</name>
    <dbReference type="NCBI Taxonomy" id="40658"/>
    <lineage>
        <taxon>Eukaryota</taxon>
        <taxon>Fungi</taxon>
        <taxon>Dikarya</taxon>
        <taxon>Ascomycota</taxon>
        <taxon>Pezizomycotina</taxon>
        <taxon>Sordariomycetes</taxon>
        <taxon>Hypocreomycetidae</taxon>
        <taxon>Glomerellales</taxon>
        <taxon>Plectosphaerellaceae</taxon>
        <taxon>Plectosphaerella</taxon>
    </lineage>
</organism>
<dbReference type="PANTHER" id="PTHR42800">
    <property type="entry name" value="EXOINULINASE INUD (AFU_ORTHOLOGUE AFUA_5G00480)"/>
    <property type="match status" value="1"/>
</dbReference>
<dbReference type="InterPro" id="IPR013320">
    <property type="entry name" value="ConA-like_dom_sf"/>
</dbReference>
<reference evidence="8" key="1">
    <citation type="journal article" date="2021" name="Nat. Commun.">
        <title>Genetic determinants of endophytism in the Arabidopsis root mycobiome.</title>
        <authorList>
            <person name="Mesny F."/>
            <person name="Miyauchi S."/>
            <person name="Thiergart T."/>
            <person name="Pickel B."/>
            <person name="Atanasova L."/>
            <person name="Karlsson M."/>
            <person name="Huettel B."/>
            <person name="Barry K.W."/>
            <person name="Haridas S."/>
            <person name="Chen C."/>
            <person name="Bauer D."/>
            <person name="Andreopoulos W."/>
            <person name="Pangilinan J."/>
            <person name="LaButti K."/>
            <person name="Riley R."/>
            <person name="Lipzen A."/>
            <person name="Clum A."/>
            <person name="Drula E."/>
            <person name="Henrissat B."/>
            <person name="Kohler A."/>
            <person name="Grigoriev I.V."/>
            <person name="Martin F.M."/>
            <person name="Hacquard S."/>
        </authorList>
    </citation>
    <scope>NUCLEOTIDE SEQUENCE</scope>
    <source>
        <strain evidence="8">MPI-CAGE-AT-0016</strain>
    </source>
</reference>
<dbReference type="Gene3D" id="2.115.10.20">
    <property type="entry name" value="Glycosyl hydrolase domain, family 43"/>
    <property type="match status" value="1"/>
</dbReference>
<evidence type="ECO:0000256" key="1">
    <source>
        <dbReference type="ARBA" id="ARBA00009902"/>
    </source>
</evidence>
<sequence>MSLATEVAPAPTRQQHSFHPRPVFHLKAPQGWMNDPCAPAFDPATGTYHMFYQWNPESCDWGNITWGHATSTDGLRWNHGAVNPALSPSEPYDKEGIFTGCFWPTGPHGDPGQLTVVYSSITALPIHWTLEHTRNSEGVSLATSSDNGRTWQKSPLNPVITGEPEGLRVTGFRDPFLASWPALDRVRGEKSLYGILSGGIVGQTPTVFIYAVAPDDLTTWRYLGPLADIGTGFRTPGPWNGDFGVNWECGNFMTLRNGIEEREFLLMGTEGGVKPGPDPNEPLGQWCLWLAGTLEQTADGAPRLRRDFDGIADHGCLYAVSSYEHPVSRKRILFGWIKEDELPAHRRAARGWAGYLSLPREMFLYSARGVLRGLRSSLADIRSLSVTPDASGPASTIQTLGIRPIDDLRLLRPSRPTGRWSSLGSAGLSGILKRARSTSWELDAVVAVHPDDHGRVGFHICHDHDASRRTTVYFDAREERIVVDKSASNNDDEIAKHPESGPFTLFWLADAGGETLEKLRLRIFRDGDTLEVFANDRFALSTTVYADEACAGLSWFVEGAGDATGVFESVDFWDELGREPDVVNPHL</sequence>
<evidence type="ECO:0000259" key="6">
    <source>
        <dbReference type="Pfam" id="PF00251"/>
    </source>
</evidence>
<feature type="domain" description="Glycosyl hydrolase family 32 N-terminal" evidence="6">
    <location>
        <begin position="25"/>
        <end position="366"/>
    </location>
</feature>
<evidence type="ECO:0000256" key="4">
    <source>
        <dbReference type="RuleBase" id="RU362110"/>
    </source>
</evidence>
<dbReference type="CDD" id="cd18621">
    <property type="entry name" value="GH32_XdINV-like"/>
    <property type="match status" value="1"/>
</dbReference>
<feature type="domain" description="Glycosyl hydrolase family 32 C-terminal" evidence="7">
    <location>
        <begin position="433"/>
        <end position="574"/>
    </location>
</feature>
<dbReference type="GO" id="GO:0005737">
    <property type="term" value="C:cytoplasm"/>
    <property type="evidence" value="ECO:0007669"/>
    <property type="project" value="TreeGrafter"/>
</dbReference>
<dbReference type="InterPro" id="IPR013148">
    <property type="entry name" value="Glyco_hydro_32_N"/>
</dbReference>
<accession>A0A8K0TBA2</accession>
<dbReference type="GO" id="GO:0005987">
    <property type="term" value="P:sucrose catabolic process"/>
    <property type="evidence" value="ECO:0007669"/>
    <property type="project" value="TreeGrafter"/>
</dbReference>
<keyword evidence="9" id="KW-1185">Reference proteome</keyword>
<keyword evidence="3 4" id="KW-0326">Glycosidase</keyword>
<gene>
    <name evidence="8" type="ORF">B0T11DRAFT_129779</name>
</gene>
<dbReference type="Gene3D" id="2.60.120.560">
    <property type="entry name" value="Exo-inulinase, domain 1"/>
    <property type="match status" value="1"/>
</dbReference>
<protein>
    <submittedName>
        <fullName evidence="8">Glycosyl hydrolase</fullName>
    </submittedName>
</protein>
<dbReference type="EMBL" id="JAGPXD010000006">
    <property type="protein sequence ID" value="KAH7349317.1"/>
    <property type="molecule type" value="Genomic_DNA"/>
</dbReference>
<dbReference type="SUPFAM" id="SSF75005">
    <property type="entry name" value="Arabinanase/levansucrase/invertase"/>
    <property type="match status" value="1"/>
</dbReference>
<proteinExistence type="inferred from homology"/>
<dbReference type="OrthoDB" id="202537at2759"/>
<comment type="similarity">
    <text evidence="1 4">Belongs to the glycosyl hydrolase 32 family.</text>
</comment>
<dbReference type="PANTHER" id="PTHR42800:SF3">
    <property type="entry name" value="GLYCOSYL HYDROLASE FAMILY 32 N-TERMINAL DOMAIN-CONTAINING PROTEIN"/>
    <property type="match status" value="1"/>
</dbReference>
<keyword evidence="2 4" id="KW-0378">Hydrolase</keyword>
<dbReference type="SMART" id="SM00640">
    <property type="entry name" value="Glyco_32"/>
    <property type="match status" value="1"/>
</dbReference>
<evidence type="ECO:0000256" key="2">
    <source>
        <dbReference type="ARBA" id="ARBA00022801"/>
    </source>
</evidence>
<dbReference type="Proteomes" id="UP000813385">
    <property type="component" value="Unassembled WGS sequence"/>
</dbReference>